<feature type="compositionally biased region" description="Polar residues" evidence="3">
    <location>
        <begin position="284"/>
        <end position="298"/>
    </location>
</feature>
<dbReference type="Proteomes" id="UP000824890">
    <property type="component" value="Unassembled WGS sequence"/>
</dbReference>
<feature type="non-terminal residue" evidence="5">
    <location>
        <position position="1"/>
    </location>
</feature>
<keyword evidence="1" id="KW-0645">Protease</keyword>
<feature type="region of interest" description="Disordered" evidence="3">
    <location>
        <begin position="1"/>
        <end position="41"/>
    </location>
</feature>
<comment type="caution">
    <text evidence="5">The sequence shown here is derived from an EMBL/GenBank/DDBJ whole genome shotgun (WGS) entry which is preliminary data.</text>
</comment>
<dbReference type="InterPro" id="IPR003653">
    <property type="entry name" value="Peptidase_C48_C"/>
</dbReference>
<protein>
    <recommendedName>
        <fullName evidence="4">Ubiquitin-like protease family profile domain-containing protein</fullName>
    </recommendedName>
</protein>
<evidence type="ECO:0000313" key="5">
    <source>
        <dbReference type="EMBL" id="KAH0917658.1"/>
    </source>
</evidence>
<keyword evidence="2" id="KW-0378">Hydrolase</keyword>
<evidence type="ECO:0000313" key="6">
    <source>
        <dbReference type="Proteomes" id="UP000824890"/>
    </source>
</evidence>
<organism evidence="5 6">
    <name type="scientific">Brassica napus</name>
    <name type="common">Rape</name>
    <dbReference type="NCBI Taxonomy" id="3708"/>
    <lineage>
        <taxon>Eukaryota</taxon>
        <taxon>Viridiplantae</taxon>
        <taxon>Streptophyta</taxon>
        <taxon>Embryophyta</taxon>
        <taxon>Tracheophyta</taxon>
        <taxon>Spermatophyta</taxon>
        <taxon>Magnoliopsida</taxon>
        <taxon>eudicotyledons</taxon>
        <taxon>Gunneridae</taxon>
        <taxon>Pentapetalae</taxon>
        <taxon>rosids</taxon>
        <taxon>malvids</taxon>
        <taxon>Brassicales</taxon>
        <taxon>Brassicaceae</taxon>
        <taxon>Brassiceae</taxon>
        <taxon>Brassica</taxon>
    </lineage>
</organism>
<evidence type="ECO:0000256" key="1">
    <source>
        <dbReference type="ARBA" id="ARBA00022670"/>
    </source>
</evidence>
<accession>A0ABQ8CKV9</accession>
<feature type="compositionally biased region" description="Basic and acidic residues" evidence="3">
    <location>
        <begin position="262"/>
        <end position="275"/>
    </location>
</feature>
<evidence type="ECO:0000259" key="4">
    <source>
        <dbReference type="Pfam" id="PF02902"/>
    </source>
</evidence>
<evidence type="ECO:0000256" key="3">
    <source>
        <dbReference type="SAM" id="MobiDB-lite"/>
    </source>
</evidence>
<name>A0ABQ8CKV9_BRANA</name>
<evidence type="ECO:0000256" key="2">
    <source>
        <dbReference type="ARBA" id="ARBA00022801"/>
    </source>
</evidence>
<keyword evidence="6" id="KW-1185">Reference proteome</keyword>
<feature type="domain" description="Ubiquitin-like protease family profile" evidence="4">
    <location>
        <begin position="426"/>
        <end position="573"/>
    </location>
</feature>
<sequence>AVPALTEVVQDACSSSESESEDDETEYPVSKAKQKTLNTAHTREVDRKAEVVVNSIIPQDPQRPVNESVLVWTDELFDIKVENLMKLIYQNFVFAKDMFKGGATKSDVEKMWEQSKNKETQSVGADEDKLASVVLALLKPEIKRIDERVSIVVSPEMNSEILGSLATGNADVASHGHHISVSTGNMSKTCRFFQTSYGLGEDENANTIGNVLKNLSHYSTPPGSPNLVPVSGALCHEENSSLPRGGRLGEDNHQLTPLSREDVEGTDAVSHHDKSTLPPGSPLLRTNNQVTSGSQQSCPTLRPLVKTIRWERMKVNLLWRRSMIQLSLAKGKRMRIVPPYLLNRAREGQLCGASYYEMSVIREKYVRLSTILKKPCVINVAGFSVTQKDLVDIAVRNRLLPGKANILMRIVRSTFDNQVMGKVDVSAAFLESRFASLLCRNNPKFKIQKNKSAFLFSKSLVDAVMNSCQSFTPATRFYLPFCIRKQHWIGLCLYFSAAKLSVFDCNAGLNADSTLRKDLLPISEMFTNLLKQCGVSVAGVDTPLVVERIQGVAQNQNPGDAAITTSLLIQTHSMFGTDPCLGITPSVIADEAHRAVVMFYEFHAKLWRRNMRLR</sequence>
<dbReference type="Pfam" id="PF02902">
    <property type="entry name" value="Peptidase_C48"/>
    <property type="match status" value="1"/>
</dbReference>
<feature type="region of interest" description="Disordered" evidence="3">
    <location>
        <begin position="262"/>
        <end position="298"/>
    </location>
</feature>
<dbReference type="EMBL" id="JAGKQM010000007">
    <property type="protein sequence ID" value="KAH0917658.1"/>
    <property type="molecule type" value="Genomic_DNA"/>
</dbReference>
<gene>
    <name evidence="5" type="ORF">HID58_025318</name>
</gene>
<reference evidence="5 6" key="1">
    <citation type="submission" date="2021-05" db="EMBL/GenBank/DDBJ databases">
        <title>Genome Assembly of Synthetic Allotetraploid Brassica napus Reveals Homoeologous Exchanges between Subgenomes.</title>
        <authorList>
            <person name="Davis J.T."/>
        </authorList>
    </citation>
    <scope>NUCLEOTIDE SEQUENCE [LARGE SCALE GENOMIC DNA]</scope>
    <source>
        <strain evidence="6">cv. Da-Ae</strain>
        <tissue evidence="5">Seedling</tissue>
    </source>
</reference>
<proteinExistence type="predicted"/>